<dbReference type="Proteomes" id="UP001431783">
    <property type="component" value="Unassembled WGS sequence"/>
</dbReference>
<evidence type="ECO:0000313" key="2">
    <source>
        <dbReference type="Proteomes" id="UP001431783"/>
    </source>
</evidence>
<protein>
    <submittedName>
        <fullName evidence="1">Uncharacterized protein</fullName>
    </submittedName>
</protein>
<dbReference type="EMBL" id="JARQZJ010000140">
    <property type="protein sequence ID" value="KAK9892866.1"/>
    <property type="molecule type" value="Genomic_DNA"/>
</dbReference>
<name>A0AAW1VHG6_9CUCU</name>
<proteinExistence type="predicted"/>
<organism evidence="1 2">
    <name type="scientific">Henosepilachna vigintioctopunctata</name>
    <dbReference type="NCBI Taxonomy" id="420089"/>
    <lineage>
        <taxon>Eukaryota</taxon>
        <taxon>Metazoa</taxon>
        <taxon>Ecdysozoa</taxon>
        <taxon>Arthropoda</taxon>
        <taxon>Hexapoda</taxon>
        <taxon>Insecta</taxon>
        <taxon>Pterygota</taxon>
        <taxon>Neoptera</taxon>
        <taxon>Endopterygota</taxon>
        <taxon>Coleoptera</taxon>
        <taxon>Polyphaga</taxon>
        <taxon>Cucujiformia</taxon>
        <taxon>Coccinelloidea</taxon>
        <taxon>Coccinellidae</taxon>
        <taxon>Epilachninae</taxon>
        <taxon>Epilachnini</taxon>
        <taxon>Henosepilachna</taxon>
    </lineage>
</organism>
<evidence type="ECO:0000313" key="1">
    <source>
        <dbReference type="EMBL" id="KAK9892866.1"/>
    </source>
</evidence>
<reference evidence="1 2" key="1">
    <citation type="submission" date="2023-03" db="EMBL/GenBank/DDBJ databases">
        <title>Genome insight into feeding habits of ladybird beetles.</title>
        <authorList>
            <person name="Li H.-S."/>
            <person name="Huang Y.-H."/>
            <person name="Pang H."/>
        </authorList>
    </citation>
    <scope>NUCLEOTIDE SEQUENCE [LARGE SCALE GENOMIC DNA]</scope>
    <source>
        <strain evidence="1">SYSU_2023b</strain>
        <tissue evidence="1">Whole body</tissue>
    </source>
</reference>
<comment type="caution">
    <text evidence="1">The sequence shown here is derived from an EMBL/GenBank/DDBJ whole genome shotgun (WGS) entry which is preliminary data.</text>
</comment>
<keyword evidence="2" id="KW-1185">Reference proteome</keyword>
<sequence>MISSNPNTYHTLMVIMNLKCLSLVLLKICLTQCSVLLWSNKQVDVLPLQKFSDTELNVLLEKMAYPEVVAYNNPNQNIPTVFKELMDGSYSAYNTNEYLESINSTELTGDEKSDFMRIKDDIDYARQNRPNTLFLIISGSAIG</sequence>
<gene>
    <name evidence="1" type="ORF">WA026_022547</name>
</gene>
<dbReference type="AlphaFoldDB" id="A0AAW1VHG6"/>
<accession>A0AAW1VHG6</accession>